<keyword evidence="9 11" id="KW-0902">Two-component regulatory system</keyword>
<evidence type="ECO:0000313" key="16">
    <source>
        <dbReference type="Proteomes" id="UP000001726"/>
    </source>
</evidence>
<dbReference type="SUPFAM" id="SSF47226">
    <property type="entry name" value="Histidine-containing phosphotransfer domain, HPT domain"/>
    <property type="match status" value="1"/>
</dbReference>
<accession>B2VIM2</accession>
<dbReference type="NCBIfam" id="NF007907">
    <property type="entry name" value="PRK10618.1"/>
    <property type="match status" value="1"/>
</dbReference>
<dbReference type="Proteomes" id="UP000001726">
    <property type="component" value="Chromosome"/>
</dbReference>
<dbReference type="GO" id="GO:0005886">
    <property type="term" value="C:plasma membrane"/>
    <property type="evidence" value="ECO:0007669"/>
    <property type="project" value="UniProtKB-SubCell"/>
</dbReference>
<comment type="subunit">
    <text evidence="11">Interacts with RcsC and RcsB.</text>
</comment>
<evidence type="ECO:0000256" key="2">
    <source>
        <dbReference type="ARBA" id="ARBA00004127"/>
    </source>
</evidence>
<keyword evidence="5 11" id="KW-0812">Transmembrane</keyword>
<proteinExistence type="inferred from homology"/>
<comment type="function">
    <text evidence="11">Component of the Rcs signaling system, which controls transcription of numerous genes. RcsD is a phosphotransfer intermediate between the sensor kinase RcsC and the response regulator RcsB. It acquires a phosphoryl group from RcsC and transfers it to RcsB.</text>
</comment>
<evidence type="ECO:0000259" key="13">
    <source>
        <dbReference type="PROSITE" id="PS50109"/>
    </source>
</evidence>
<dbReference type="Pfam" id="PF02518">
    <property type="entry name" value="HATPase_c"/>
    <property type="match status" value="1"/>
</dbReference>
<dbReference type="Gene3D" id="3.40.50.11620">
    <property type="entry name" value="Phosphotransferase RcsD, RcsD-ABL domain"/>
    <property type="match status" value="1"/>
</dbReference>
<dbReference type="InterPro" id="IPR005467">
    <property type="entry name" value="His_kinase_dom"/>
</dbReference>
<dbReference type="InterPro" id="IPR008207">
    <property type="entry name" value="Sig_transdc_His_kin_Hpt_dom"/>
</dbReference>
<dbReference type="Gene3D" id="3.30.565.10">
    <property type="entry name" value="Histidine kinase-like ATPase, C-terminal domain"/>
    <property type="match status" value="1"/>
</dbReference>
<dbReference type="eggNOG" id="COG2198">
    <property type="taxonomic scope" value="Bacteria"/>
</dbReference>
<feature type="transmembrane region" description="Helical" evidence="11">
    <location>
        <begin position="307"/>
        <end position="328"/>
    </location>
</feature>
<dbReference type="SMART" id="SM00387">
    <property type="entry name" value="HATPase_c"/>
    <property type="match status" value="1"/>
</dbReference>
<dbReference type="CDD" id="cd00088">
    <property type="entry name" value="HPT"/>
    <property type="match status" value="1"/>
</dbReference>
<keyword evidence="10 11" id="KW-0472">Membrane</keyword>
<feature type="modified residue" description="Phosphohistidine" evidence="11 12">
    <location>
        <position position="837"/>
    </location>
</feature>
<keyword evidence="7 11" id="KW-0067">ATP-binding</keyword>
<dbReference type="GO" id="GO:0016774">
    <property type="term" value="F:phosphotransferase activity, carboxyl group as acceptor"/>
    <property type="evidence" value="ECO:0007669"/>
    <property type="project" value="UniProtKB-UniRule"/>
</dbReference>
<dbReference type="Pfam" id="PF16359">
    <property type="entry name" value="RcsD_ABL"/>
    <property type="match status" value="1"/>
</dbReference>
<dbReference type="HOGENOM" id="CLU_009611_0_0_6"/>
<dbReference type="PANTHER" id="PTHR43047">
    <property type="entry name" value="TWO-COMPONENT HISTIDINE PROTEIN KINASE"/>
    <property type="match status" value="1"/>
</dbReference>
<keyword evidence="16" id="KW-1185">Reference proteome</keyword>
<dbReference type="STRING" id="465817.ETA_12310"/>
<evidence type="ECO:0000256" key="4">
    <source>
        <dbReference type="ARBA" id="ARBA00022679"/>
    </source>
</evidence>
<dbReference type="Gene3D" id="1.20.120.160">
    <property type="entry name" value="HPT domain"/>
    <property type="match status" value="1"/>
</dbReference>
<dbReference type="GO" id="GO:0009927">
    <property type="term" value="F:histidine phosphotransfer kinase activity"/>
    <property type="evidence" value="ECO:0007669"/>
    <property type="project" value="InterPro"/>
</dbReference>
<name>B2VIM2_ERWT9</name>
<dbReference type="EMBL" id="CU468135">
    <property type="protein sequence ID" value="CAO96277.1"/>
    <property type="molecule type" value="Genomic_DNA"/>
</dbReference>
<keyword evidence="6 11" id="KW-0418">Kinase</keyword>
<dbReference type="KEGG" id="eta:ETA_12310"/>
<reference evidence="15 16" key="1">
    <citation type="journal article" date="2008" name="Environ. Microbiol.">
        <title>The genome of Erwinia tasmaniensis strain Et1/99, a non-pathogenic bacterium in the genus Erwinia.</title>
        <authorList>
            <person name="Kube M."/>
            <person name="Migdoll A.M."/>
            <person name="Mueller I."/>
            <person name="Kuhl H."/>
            <person name="Beck A."/>
            <person name="Reinhardt R."/>
            <person name="Geider K."/>
        </authorList>
    </citation>
    <scope>NUCLEOTIDE SEQUENCE [LARGE SCALE GENOMIC DNA]</scope>
    <source>
        <strain evidence="16">DSM 17950 / CFBP 7177 / CIP 109463 / NCPPB 4357 / Et1/99</strain>
    </source>
</reference>
<keyword evidence="8 11" id="KW-1133">Transmembrane helix</keyword>
<evidence type="ECO:0000256" key="1">
    <source>
        <dbReference type="ARBA" id="ARBA00000085"/>
    </source>
</evidence>
<feature type="transmembrane region" description="Helical" evidence="11">
    <location>
        <begin position="21"/>
        <end position="45"/>
    </location>
</feature>
<evidence type="ECO:0000259" key="14">
    <source>
        <dbReference type="PROSITE" id="PS50894"/>
    </source>
</evidence>
<comment type="PTM">
    <text evidence="11">Phosphorylated by RcsC.</text>
</comment>
<dbReference type="InterPro" id="IPR030861">
    <property type="entry name" value="Ptransferase_RcsD"/>
</dbReference>
<dbReference type="eggNOG" id="COG0642">
    <property type="taxonomic scope" value="Bacteria"/>
</dbReference>
<dbReference type="GO" id="GO:0005524">
    <property type="term" value="F:ATP binding"/>
    <property type="evidence" value="ECO:0007669"/>
    <property type="project" value="UniProtKB-UniRule"/>
</dbReference>
<keyword evidence="11" id="KW-0547">Nucleotide-binding</keyword>
<dbReference type="SUPFAM" id="SSF55874">
    <property type="entry name" value="ATPase domain of HSP90 chaperone/DNA topoisomerase II/histidine kinase"/>
    <property type="match status" value="1"/>
</dbReference>
<evidence type="ECO:0000256" key="8">
    <source>
        <dbReference type="ARBA" id="ARBA00022989"/>
    </source>
</evidence>
<dbReference type="PANTHER" id="PTHR43047:SF72">
    <property type="entry name" value="OSMOSENSING HISTIDINE PROTEIN KINASE SLN1"/>
    <property type="match status" value="1"/>
</dbReference>
<dbReference type="InterPro" id="IPR032306">
    <property type="entry name" value="RcsD_ABL"/>
</dbReference>
<dbReference type="PROSITE" id="PS50894">
    <property type="entry name" value="HPT"/>
    <property type="match status" value="1"/>
</dbReference>
<dbReference type="InterPro" id="IPR038616">
    <property type="entry name" value="RcsD_ABL_sf"/>
</dbReference>
<dbReference type="AlphaFoldDB" id="B2VIM2"/>
<protein>
    <recommendedName>
        <fullName evidence="11">Phosphotransferase RcsD</fullName>
        <ecNumber evidence="11">2.7.2.-</ecNumber>
    </recommendedName>
    <alternativeName>
        <fullName evidence="11">Phosphotransfer intermediate RcsD</fullName>
    </alternativeName>
</protein>
<keyword evidence="11" id="KW-0997">Cell inner membrane</keyword>
<comment type="subcellular location">
    <subcellularLocation>
        <location evidence="11">Cell inner membrane</location>
        <topology evidence="11">Multi-pass membrane protein</topology>
    </subcellularLocation>
    <subcellularLocation>
        <location evidence="2">Endomembrane system</location>
        <topology evidence="2">Multi-pass membrane protein</topology>
    </subcellularLocation>
</comment>
<evidence type="ECO:0000313" key="15">
    <source>
        <dbReference type="EMBL" id="CAO96277.1"/>
    </source>
</evidence>
<dbReference type="InterPro" id="IPR036890">
    <property type="entry name" value="HATPase_C_sf"/>
</dbReference>
<keyword evidence="11" id="KW-1003">Cell membrane</keyword>
<dbReference type="GO" id="GO:0000155">
    <property type="term" value="F:phosphorelay sensor kinase activity"/>
    <property type="evidence" value="ECO:0007669"/>
    <property type="project" value="TreeGrafter"/>
</dbReference>
<feature type="domain" description="HPt" evidence="14">
    <location>
        <begin position="798"/>
        <end position="890"/>
    </location>
</feature>
<evidence type="ECO:0000256" key="5">
    <source>
        <dbReference type="ARBA" id="ARBA00022692"/>
    </source>
</evidence>
<evidence type="ECO:0000256" key="12">
    <source>
        <dbReference type="PROSITE-ProRule" id="PRU00110"/>
    </source>
</evidence>
<dbReference type="HAMAP" id="MF_00980">
    <property type="entry name" value="RcsD"/>
    <property type="match status" value="1"/>
</dbReference>
<gene>
    <name evidence="15" type="primary">yojN</name>
    <name evidence="11" type="synonym">rcsD</name>
    <name evidence="15" type="ordered locus">ETA_12310</name>
</gene>
<evidence type="ECO:0000256" key="7">
    <source>
        <dbReference type="ARBA" id="ARBA00022840"/>
    </source>
</evidence>
<evidence type="ECO:0000256" key="10">
    <source>
        <dbReference type="ARBA" id="ARBA00023136"/>
    </source>
</evidence>
<comment type="similarity">
    <text evidence="11">Belongs to the RcsD family.</text>
</comment>
<dbReference type="PROSITE" id="PS50109">
    <property type="entry name" value="HIS_KIN"/>
    <property type="match status" value="1"/>
</dbReference>
<keyword evidence="3 11" id="KW-0597">Phosphoprotein</keyword>
<evidence type="ECO:0000256" key="6">
    <source>
        <dbReference type="ARBA" id="ARBA00022777"/>
    </source>
</evidence>
<feature type="domain" description="Histidine kinase" evidence="13">
    <location>
        <begin position="461"/>
        <end position="675"/>
    </location>
</feature>
<keyword evidence="4 11" id="KW-0808">Transferase</keyword>
<evidence type="ECO:0000256" key="3">
    <source>
        <dbReference type="ARBA" id="ARBA00022553"/>
    </source>
</evidence>
<dbReference type="InterPro" id="IPR036641">
    <property type="entry name" value="HPT_dom_sf"/>
</dbReference>
<evidence type="ECO:0000256" key="9">
    <source>
        <dbReference type="ARBA" id="ARBA00023012"/>
    </source>
</evidence>
<sequence length="890" mass="100798">MGFYCMLPYKFPLTSGNVTRFFVVFILVLLMATGFMIHNAVNAWLTEKRYAMEDITQAMQKRIDTYRLAAWQIYENLAADATSRPATSNLQETLLHPDVFYVDKPRRKTEALIFGPHEGAALEMTNRMSGYLDTLWGAENSTWSMYFLNGQDNSLILVSTLPLKDMTTRDKENAISNIVEARRAEMLQMANALDERESFSPLRRFTWQNDYYFTVRTTFNQPGHLATVVAFDLPVNDIIQRNMPLDNFRLKQDAVPLLAENDDPTSSTYVTWMNPDIAVTATLPGTPLQLIYRVPITGLVVDTLHNLLWPLLANLGLLLLSLAGLLLLRQQSLRPSENLSAELESQRLLNEEIVGRLPLGLLVYDFVNNRTIISNKIADHLLPHLNLQKIINMSDQHQGVLQATVNNEVYEIRHARSELSPHTQLFMMRDQDRELLVNKKLHKAQQVLDKNHQARQQLLQNLGQVLQRPLQDVIANLQQLGNEQDLEQLDVSLEASQSLSRLVDDIVLLNQLETLDWAPNASRFKLQSLLDERVGEILPMIRRKGLSLTVANHLNSDEIRFSDRRALAKILSTLLHYAVTTTSWGRISITVTSPKDRQDRLSIEVVDTGAGLSADEMANAEFPFLGETHQDRFGQASGMAFFLCKQLCKQLGGQLEIGARQDIGTRYSVELHAPLEPQPEREEKLLEGVNALIDITVEDVRKIVVRQLENWGASCITPDERFSGQQHDVLITDEPERLTPWSLLVTDDDPGFTPLAGNQYRVNFNISSAMQDALLMLIEQQLAHGELADDGAEQQDTAQLFTSGYLQLFIETVPDDIKRLYNEAANRDYSTLAQTAHRLKGVFAMLNLSPGKQLCETLERHIQNCDETNIKTTTSEVDTYVKDLLQQGNQ</sequence>
<organism evidence="15 16">
    <name type="scientific">Erwinia tasmaniensis (strain DSM 17950 / CFBP 7177 / CIP 109463 / NCPPB 4357 / Et1/99)</name>
    <dbReference type="NCBI Taxonomy" id="465817"/>
    <lineage>
        <taxon>Bacteria</taxon>
        <taxon>Pseudomonadati</taxon>
        <taxon>Pseudomonadota</taxon>
        <taxon>Gammaproteobacteria</taxon>
        <taxon>Enterobacterales</taxon>
        <taxon>Erwiniaceae</taxon>
        <taxon>Erwinia</taxon>
    </lineage>
</organism>
<evidence type="ECO:0000256" key="11">
    <source>
        <dbReference type="HAMAP-Rule" id="MF_00980"/>
    </source>
</evidence>
<dbReference type="Pfam" id="PF01627">
    <property type="entry name" value="Hpt"/>
    <property type="match status" value="1"/>
</dbReference>
<dbReference type="EC" id="2.7.2.-" evidence="11"/>
<dbReference type="InterPro" id="IPR003594">
    <property type="entry name" value="HATPase_dom"/>
</dbReference>
<comment type="catalytic activity">
    <reaction evidence="1">
        <text>ATP + protein L-histidine = ADP + protein N-phospho-L-histidine.</text>
        <dbReference type="EC" id="2.7.13.3"/>
    </reaction>
</comment>